<dbReference type="GO" id="GO:0016829">
    <property type="term" value="F:lyase activity"/>
    <property type="evidence" value="ECO:0007669"/>
    <property type="project" value="UniProtKB-KW"/>
</dbReference>
<dbReference type="InterPro" id="IPR052551">
    <property type="entry name" value="UV-DNA_repair_photolyase"/>
</dbReference>
<dbReference type="AlphaFoldDB" id="A0A6I4U1B2"/>
<dbReference type="OrthoDB" id="5288100at2"/>
<dbReference type="InterPro" id="IPR036134">
    <property type="entry name" value="Crypto/Photolyase_FAD-like_sf"/>
</dbReference>
<proteinExistence type="predicted"/>
<name>A0A6I4U1B2_9SPHN</name>
<gene>
    <name evidence="2" type="ORF">GRI68_02580</name>
</gene>
<evidence type="ECO:0000313" key="3">
    <source>
        <dbReference type="Proteomes" id="UP000429229"/>
    </source>
</evidence>
<dbReference type="Proteomes" id="UP000429229">
    <property type="component" value="Unassembled WGS sequence"/>
</dbReference>
<evidence type="ECO:0000256" key="1">
    <source>
        <dbReference type="SAM" id="MobiDB-lite"/>
    </source>
</evidence>
<keyword evidence="2" id="KW-0456">Lyase</keyword>
<dbReference type="InterPro" id="IPR014729">
    <property type="entry name" value="Rossmann-like_a/b/a_fold"/>
</dbReference>
<sequence>MASDSVGPVLVPVLGDQLTRDLASLRGRSKDDTVVLMMEVWDEATYVRHHKQKIVLIFSAMRHFAAELRDAGWTVDYVRMDDEDNAGSFTGELARAIEDHAPRLVSVVEAGEWRVREDMDQWADKFACEIEILRDDRFICSQAEFDDWAEDRESLRMEYFYREMRRKTGLLMDGDKPEGGEWNYDSENRKPPKDGLSAPQRPTFEPDEITQACLDLVEDRFADHFGSLDHFGWPVTRDQAEQAADAFFAERIERFGPYQDAMVHGQDDLFHSMLSTSINLGLLDPLELCKRAEKAYRDGKAPLNSVEGFIRQIIGWREYVRGFYFNRMPHLQKANALNAQRGLPEFYWTGETDMRCLADCIRSTRDNAHAHHIQRLMVLGNFALLAGISPREVQDWYLVVYADAYEWVELPNVAAMILYADGGALASKPYAASGNYINKMSNYCKECRYSVSKKTGEGACPFNPLYWHFMHRHRDRLASNHRIGRIYQNWDRMGEERQQEYLDSAEAFLDTLEPAASGWARG</sequence>
<dbReference type="Gene3D" id="1.10.10.1710">
    <property type="entry name" value="Deoxyribodipyrimidine photolyase-related"/>
    <property type="match status" value="1"/>
</dbReference>
<dbReference type="Gene3D" id="1.25.40.80">
    <property type="match status" value="1"/>
</dbReference>
<dbReference type="InterPro" id="IPR007357">
    <property type="entry name" value="PhrB-like"/>
</dbReference>
<accession>A0A6I4U1B2</accession>
<dbReference type="RefSeq" id="WP_160615612.1">
    <property type="nucleotide sequence ID" value="NZ_WTYR01000001.1"/>
</dbReference>
<evidence type="ECO:0000313" key="2">
    <source>
        <dbReference type="EMBL" id="MXP09064.1"/>
    </source>
</evidence>
<dbReference type="SUPFAM" id="SSF48173">
    <property type="entry name" value="Cryptochrome/photolyase FAD-binding domain"/>
    <property type="match status" value="1"/>
</dbReference>
<feature type="region of interest" description="Disordered" evidence="1">
    <location>
        <begin position="172"/>
        <end position="203"/>
    </location>
</feature>
<comment type="caution">
    <text evidence="2">The sequence shown here is derived from an EMBL/GenBank/DDBJ whole genome shotgun (WGS) entry which is preliminary data.</text>
</comment>
<dbReference type="Gene3D" id="3.40.50.620">
    <property type="entry name" value="HUPs"/>
    <property type="match status" value="1"/>
</dbReference>
<dbReference type="PANTHER" id="PTHR38657">
    <property type="entry name" value="SLR1343 PROTEIN"/>
    <property type="match status" value="1"/>
</dbReference>
<dbReference type="EMBL" id="WTYR01000001">
    <property type="protein sequence ID" value="MXP09064.1"/>
    <property type="molecule type" value="Genomic_DNA"/>
</dbReference>
<keyword evidence="3" id="KW-1185">Reference proteome</keyword>
<dbReference type="Pfam" id="PF04244">
    <property type="entry name" value="DPRP"/>
    <property type="match status" value="1"/>
</dbReference>
<protein>
    <submittedName>
        <fullName evidence="2">Cryptochrome/photolyase family protein</fullName>
    </submittedName>
</protein>
<dbReference type="Gene3D" id="1.10.579.10">
    <property type="entry name" value="DNA Cyclobutane Dipyrimidine Photolyase, subunit A, domain 3"/>
    <property type="match status" value="1"/>
</dbReference>
<dbReference type="PANTHER" id="PTHR38657:SF1">
    <property type="entry name" value="SLR1343 PROTEIN"/>
    <property type="match status" value="1"/>
</dbReference>
<organism evidence="2 3">
    <name type="scientific">Alteriqipengyuania halimionae</name>
    <dbReference type="NCBI Taxonomy" id="1926630"/>
    <lineage>
        <taxon>Bacteria</taxon>
        <taxon>Pseudomonadati</taxon>
        <taxon>Pseudomonadota</taxon>
        <taxon>Alphaproteobacteria</taxon>
        <taxon>Sphingomonadales</taxon>
        <taxon>Erythrobacteraceae</taxon>
        <taxon>Alteriqipengyuania</taxon>
    </lineage>
</organism>
<reference evidence="2 3" key="1">
    <citation type="submission" date="2019-12" db="EMBL/GenBank/DDBJ databases">
        <title>Genomic-based taxomic classification of the family Erythrobacteraceae.</title>
        <authorList>
            <person name="Xu L."/>
        </authorList>
    </citation>
    <scope>NUCLEOTIDE SEQUENCE [LARGE SCALE GENOMIC DNA]</scope>
    <source>
        <strain evidence="2 3">LMG 29519</strain>
    </source>
</reference>